<reference evidence="1" key="1">
    <citation type="submission" date="2021-02" db="EMBL/GenBank/DDBJ databases">
        <title>Draft genome sequence of Microbispora sp. RL4-1S isolated from rice leaves in Thailand.</title>
        <authorList>
            <person name="Muangham S."/>
            <person name="Duangmal K."/>
        </authorList>
    </citation>
    <scope>NUCLEOTIDE SEQUENCE</scope>
    <source>
        <strain evidence="1">RL4-1S</strain>
    </source>
</reference>
<keyword evidence="2" id="KW-1185">Reference proteome</keyword>
<comment type="caution">
    <text evidence="1">The sequence shown here is derived from an EMBL/GenBank/DDBJ whole genome shotgun (WGS) entry which is preliminary data.</text>
</comment>
<name>A0A940WL78_9ACTN</name>
<proteinExistence type="predicted"/>
<evidence type="ECO:0008006" key="3">
    <source>
        <dbReference type="Google" id="ProtNLM"/>
    </source>
</evidence>
<protein>
    <recommendedName>
        <fullName evidence="3">Abortive infection protein</fullName>
    </recommendedName>
</protein>
<sequence length="327" mass="35821">MRAKGINYDTGFFPGGRNTREEFDPDAVRREMRVIAGDLRCTAVRITGGDPGRIAVAARHAADAGLEVWFAPFPCEMTPAELLPFFADCAERAEAIRRDGADVVLVTGCEMSLFASGFIPGETSFDRIEAALSGNPEVYAKLADLPARLNAFLAETSGAVRGVFGGPVTYASGEWEEIDWSPFDIVSVDAYRDERNAATYGDELRSRTRHGKPLAVTEFGTCAYTGAGTRGGLAWTIVDWAADRPRLNGDYVRDEDEQVRYLRESLAVFDEEGVDAAFWFTFAGFGLPHDPDARFDLDMASYGVVRIGKDGRQEPKKVFHALAEAYA</sequence>
<dbReference type="Proteomes" id="UP000674234">
    <property type="component" value="Unassembled WGS sequence"/>
</dbReference>
<dbReference type="SUPFAM" id="SSF51445">
    <property type="entry name" value="(Trans)glycosidases"/>
    <property type="match status" value="1"/>
</dbReference>
<evidence type="ECO:0000313" key="1">
    <source>
        <dbReference type="EMBL" id="MBP2705932.1"/>
    </source>
</evidence>
<dbReference type="InterPro" id="IPR017853">
    <property type="entry name" value="GH"/>
</dbReference>
<dbReference type="EMBL" id="JAFCNB010000010">
    <property type="protein sequence ID" value="MBP2705932.1"/>
    <property type="molecule type" value="Genomic_DNA"/>
</dbReference>
<organism evidence="1 2">
    <name type="scientific">Microbispora oryzae</name>
    <dbReference type="NCBI Taxonomy" id="2806554"/>
    <lineage>
        <taxon>Bacteria</taxon>
        <taxon>Bacillati</taxon>
        <taxon>Actinomycetota</taxon>
        <taxon>Actinomycetes</taxon>
        <taxon>Streptosporangiales</taxon>
        <taxon>Streptosporangiaceae</taxon>
        <taxon>Microbispora</taxon>
    </lineage>
</organism>
<dbReference type="Gene3D" id="3.20.20.80">
    <property type="entry name" value="Glycosidases"/>
    <property type="match status" value="1"/>
</dbReference>
<evidence type="ECO:0000313" key="2">
    <source>
        <dbReference type="Proteomes" id="UP000674234"/>
    </source>
</evidence>
<accession>A0A940WL78</accession>
<dbReference type="RefSeq" id="WP_210157217.1">
    <property type="nucleotide sequence ID" value="NZ_JAFCNB010000010.1"/>
</dbReference>
<dbReference type="AlphaFoldDB" id="A0A940WL78"/>
<gene>
    <name evidence="1" type="ORF">JOL79_19170</name>
</gene>